<feature type="region of interest" description="Disordered" evidence="2">
    <location>
        <begin position="168"/>
        <end position="189"/>
    </location>
</feature>
<dbReference type="AlphaFoldDB" id="A0A7D5T7Q7"/>
<dbReference type="InterPro" id="IPR025877">
    <property type="entry name" value="MobA-like_NTP_Trfase"/>
</dbReference>
<accession>A0A7D5T7Q7</accession>
<evidence type="ECO:0000259" key="3">
    <source>
        <dbReference type="Pfam" id="PF12804"/>
    </source>
</evidence>
<dbReference type="KEGG" id="hpel:HZS54_01855"/>
<dbReference type="InterPro" id="IPR029044">
    <property type="entry name" value="Nucleotide-diphossugar_trans"/>
</dbReference>
<dbReference type="PANTHER" id="PTHR19136:SF81">
    <property type="entry name" value="MOLYBDENUM COFACTOR GUANYLYLTRANSFERASE"/>
    <property type="match status" value="1"/>
</dbReference>
<keyword evidence="5" id="KW-1185">Reference proteome</keyword>
<dbReference type="EMBL" id="CP058909">
    <property type="protein sequence ID" value="QLH80450.1"/>
    <property type="molecule type" value="Genomic_DNA"/>
</dbReference>
<dbReference type="GeneID" id="56081294"/>
<keyword evidence="1 4" id="KW-0808">Transferase</keyword>
<dbReference type="GO" id="GO:0016779">
    <property type="term" value="F:nucleotidyltransferase activity"/>
    <property type="evidence" value="ECO:0007669"/>
    <property type="project" value="UniProtKB-ARBA"/>
</dbReference>
<dbReference type="Pfam" id="PF12804">
    <property type="entry name" value="NTP_transf_3"/>
    <property type="match status" value="1"/>
</dbReference>
<dbReference type="RefSeq" id="WP_179920278.1">
    <property type="nucleotide sequence ID" value="NZ_CP058909.1"/>
</dbReference>
<evidence type="ECO:0000313" key="4">
    <source>
        <dbReference type="EMBL" id="QLH80450.1"/>
    </source>
</evidence>
<gene>
    <name evidence="4" type="ORF">HZS54_01855</name>
</gene>
<evidence type="ECO:0000313" key="5">
    <source>
        <dbReference type="Proteomes" id="UP000509346"/>
    </source>
</evidence>
<dbReference type="SUPFAM" id="SSF53448">
    <property type="entry name" value="Nucleotide-diphospho-sugar transferases"/>
    <property type="match status" value="1"/>
</dbReference>
<name>A0A7D5T7Q7_9EURY</name>
<protein>
    <submittedName>
        <fullName evidence="4">NTP transferase domain-containing protein</fullName>
    </submittedName>
</protein>
<dbReference type="OrthoDB" id="28434at2157"/>
<dbReference type="Proteomes" id="UP000509346">
    <property type="component" value="Chromosome"/>
</dbReference>
<sequence>MRSALLLTGVGNAFDPYGETAPLRRVTEAVTPAVDEVVVACPEGHRESVADALGDLPHRLAVDPIADEGPVAAIRTGVRVATGDAVAVVAGDVPTVDTSLLDDCFDACDDTAAVPRSDGRLHPLHAVYDADAARVACDHTLAAGSGRLYDVLSRLDPAVVDAQAPDVDAHPLTAGSHADLAPATDRLGG</sequence>
<evidence type="ECO:0000256" key="2">
    <source>
        <dbReference type="SAM" id="MobiDB-lite"/>
    </source>
</evidence>
<proteinExistence type="predicted"/>
<dbReference type="Gene3D" id="3.90.550.10">
    <property type="entry name" value="Spore Coat Polysaccharide Biosynthesis Protein SpsA, Chain A"/>
    <property type="match status" value="1"/>
</dbReference>
<dbReference type="PANTHER" id="PTHR19136">
    <property type="entry name" value="MOLYBDENUM COFACTOR GUANYLYLTRANSFERASE"/>
    <property type="match status" value="1"/>
</dbReference>
<reference evidence="4 5" key="1">
    <citation type="submission" date="2020-07" db="EMBL/GenBank/DDBJ databases">
        <title>Halosimplex litoreum sp. nov. and Halosimplex rubrum sp. nov., isolated from different salt environments.</title>
        <authorList>
            <person name="Cui H."/>
        </authorList>
    </citation>
    <scope>NUCLEOTIDE SEQUENCE [LARGE SCALE GENOMIC DNA]</scope>
    <source>
        <strain evidence="4 5">R2</strain>
    </source>
</reference>
<organism evidence="4 5">
    <name type="scientific">Halosimplex pelagicum</name>
    <dbReference type="NCBI Taxonomy" id="869886"/>
    <lineage>
        <taxon>Archaea</taxon>
        <taxon>Methanobacteriati</taxon>
        <taxon>Methanobacteriota</taxon>
        <taxon>Stenosarchaea group</taxon>
        <taxon>Halobacteria</taxon>
        <taxon>Halobacteriales</taxon>
        <taxon>Haloarculaceae</taxon>
        <taxon>Halosimplex</taxon>
    </lineage>
</organism>
<feature type="domain" description="MobA-like NTP transferase" evidence="3">
    <location>
        <begin position="16"/>
        <end position="153"/>
    </location>
</feature>
<evidence type="ECO:0000256" key="1">
    <source>
        <dbReference type="ARBA" id="ARBA00022679"/>
    </source>
</evidence>